<sequence>MSHDHLKTRGAGCGSWGCLECLECLGDRMEAGSRSSSCSPRPTGGCGGEDFGVPRGEEEGSRRCLGCGEPIWGALPVCWACRTSSGYQSDGGSPQHSKEELKVTVRPLKKWLDSANEVKRICNQSTKHNTHEARQAERKIKDEFEKLHRFLREEEEARIAAMREEEKQKSRMMKEKIEKMKGEMSSLSDTVTAMEQQLKLRNLSFLQNYKTTMTRVWAAPQIPGKDPGAPIDVCKHLSNLKYRVWKKMLGTVQYSPVILDPNSADPFLRLSEDLTSVRDGNVDQQLPDTPERFNSCAEMLGSRGYRSGTHLWDVEVGGNASWIVGVAGKSAQRKALISACPENRIWGVCLRDGEYMALESPSVPLPVRGKLLRVRVELDWDGGKITFSDTTDTDGTPLYTFTHPFSERVYPYFSTSCQFHPLRIVPAKVLISVDQSKQCV</sequence>
<feature type="coiled-coil region" evidence="1">
    <location>
        <begin position="133"/>
        <end position="197"/>
    </location>
</feature>
<dbReference type="PRINTS" id="PR01407">
    <property type="entry name" value="BUTYPHLNCDUF"/>
</dbReference>
<dbReference type="EMBL" id="JAFIRN010000002">
    <property type="protein sequence ID" value="KAG5853694.1"/>
    <property type="molecule type" value="Genomic_DNA"/>
</dbReference>
<protein>
    <recommendedName>
        <fullName evidence="2">B30.2/SPRY domain-containing protein</fullName>
    </recommendedName>
</protein>
<dbReference type="Gene3D" id="2.60.120.920">
    <property type="match status" value="1"/>
</dbReference>
<feature type="domain" description="B30.2/SPRY" evidence="2">
    <location>
        <begin position="237"/>
        <end position="431"/>
    </location>
</feature>
<gene>
    <name evidence="3" type="ORF">ANANG_G00028720</name>
</gene>
<dbReference type="AlphaFoldDB" id="A0A9D3S358"/>
<evidence type="ECO:0000259" key="2">
    <source>
        <dbReference type="PROSITE" id="PS50188"/>
    </source>
</evidence>
<keyword evidence="1" id="KW-0175">Coiled coil</keyword>
<accession>A0A9D3S358</accession>
<dbReference type="SMART" id="SM00589">
    <property type="entry name" value="PRY"/>
    <property type="match status" value="1"/>
</dbReference>
<dbReference type="Pfam" id="PF25600">
    <property type="entry name" value="TRIM_CC"/>
    <property type="match status" value="1"/>
</dbReference>
<organism evidence="3 4">
    <name type="scientific">Anguilla anguilla</name>
    <name type="common">European freshwater eel</name>
    <name type="synonym">Muraena anguilla</name>
    <dbReference type="NCBI Taxonomy" id="7936"/>
    <lineage>
        <taxon>Eukaryota</taxon>
        <taxon>Metazoa</taxon>
        <taxon>Chordata</taxon>
        <taxon>Craniata</taxon>
        <taxon>Vertebrata</taxon>
        <taxon>Euteleostomi</taxon>
        <taxon>Actinopterygii</taxon>
        <taxon>Neopterygii</taxon>
        <taxon>Teleostei</taxon>
        <taxon>Anguilliformes</taxon>
        <taxon>Anguillidae</taxon>
        <taxon>Anguilla</taxon>
    </lineage>
</organism>
<dbReference type="InterPro" id="IPR043136">
    <property type="entry name" value="B30.2/SPRY_sf"/>
</dbReference>
<dbReference type="InterPro" id="IPR050143">
    <property type="entry name" value="TRIM/RBCC"/>
</dbReference>
<dbReference type="Proteomes" id="UP001044222">
    <property type="component" value="Unassembled WGS sequence"/>
</dbReference>
<evidence type="ECO:0000256" key="1">
    <source>
        <dbReference type="SAM" id="Coils"/>
    </source>
</evidence>
<name>A0A9D3S358_ANGAN</name>
<dbReference type="FunFam" id="2.60.120.920:FF:000004">
    <property type="entry name" value="Butyrophilin subfamily 1 member A1"/>
    <property type="match status" value="1"/>
</dbReference>
<dbReference type="Pfam" id="PF13765">
    <property type="entry name" value="PRY"/>
    <property type="match status" value="1"/>
</dbReference>
<dbReference type="SUPFAM" id="SSF49899">
    <property type="entry name" value="Concanavalin A-like lectins/glucanases"/>
    <property type="match status" value="1"/>
</dbReference>
<comment type="caution">
    <text evidence="3">The sequence shown here is derived from an EMBL/GenBank/DDBJ whole genome shotgun (WGS) entry which is preliminary data.</text>
</comment>
<keyword evidence="4" id="KW-1185">Reference proteome</keyword>
<evidence type="ECO:0000313" key="3">
    <source>
        <dbReference type="EMBL" id="KAG5853694.1"/>
    </source>
</evidence>
<dbReference type="CDD" id="cd12893">
    <property type="entry name" value="SPRY_PRY_TRIM35"/>
    <property type="match status" value="1"/>
</dbReference>
<dbReference type="PROSITE" id="PS50188">
    <property type="entry name" value="B302_SPRY"/>
    <property type="match status" value="1"/>
</dbReference>
<dbReference type="InterPro" id="IPR006574">
    <property type="entry name" value="PRY"/>
</dbReference>
<dbReference type="InterPro" id="IPR058030">
    <property type="entry name" value="TRIM8/14/16/25/29/45/65_CC"/>
</dbReference>
<dbReference type="InterPro" id="IPR001870">
    <property type="entry name" value="B30.2/SPRY"/>
</dbReference>
<evidence type="ECO:0000313" key="4">
    <source>
        <dbReference type="Proteomes" id="UP001044222"/>
    </source>
</evidence>
<proteinExistence type="predicted"/>
<reference evidence="3" key="1">
    <citation type="submission" date="2021-01" db="EMBL/GenBank/DDBJ databases">
        <title>A chromosome-scale assembly of European eel, Anguilla anguilla.</title>
        <authorList>
            <person name="Henkel C."/>
            <person name="Jong-Raadsen S.A."/>
            <person name="Dufour S."/>
            <person name="Weltzien F.-A."/>
            <person name="Palstra A.P."/>
            <person name="Pelster B."/>
            <person name="Spaink H.P."/>
            <person name="Van Den Thillart G.E."/>
            <person name="Jansen H."/>
            <person name="Zahm M."/>
            <person name="Klopp C."/>
            <person name="Cedric C."/>
            <person name="Louis A."/>
            <person name="Berthelot C."/>
            <person name="Parey E."/>
            <person name="Roest Crollius H."/>
            <person name="Montfort J."/>
            <person name="Robinson-Rechavi M."/>
            <person name="Bucao C."/>
            <person name="Bouchez O."/>
            <person name="Gislard M."/>
            <person name="Lluch J."/>
            <person name="Milhes M."/>
            <person name="Lampietro C."/>
            <person name="Lopez Roques C."/>
            <person name="Donnadieu C."/>
            <person name="Braasch I."/>
            <person name="Desvignes T."/>
            <person name="Postlethwait J."/>
            <person name="Bobe J."/>
            <person name="Guiguen Y."/>
            <person name="Dirks R."/>
        </authorList>
    </citation>
    <scope>NUCLEOTIDE SEQUENCE</scope>
    <source>
        <strain evidence="3">Tag_6206</strain>
        <tissue evidence="3">Liver</tissue>
    </source>
</reference>
<dbReference type="InterPro" id="IPR003879">
    <property type="entry name" value="Butyrophylin_SPRY"/>
</dbReference>
<dbReference type="SMART" id="SM00449">
    <property type="entry name" value="SPRY"/>
    <property type="match status" value="1"/>
</dbReference>
<dbReference type="PANTHER" id="PTHR24103">
    <property type="entry name" value="E3 UBIQUITIN-PROTEIN LIGASE TRIM"/>
    <property type="match status" value="1"/>
</dbReference>
<dbReference type="Pfam" id="PF00622">
    <property type="entry name" value="SPRY"/>
    <property type="match status" value="1"/>
</dbReference>
<dbReference type="InterPro" id="IPR003877">
    <property type="entry name" value="SPRY_dom"/>
</dbReference>
<dbReference type="InterPro" id="IPR013320">
    <property type="entry name" value="ConA-like_dom_sf"/>
</dbReference>